<organism evidence="1 2">
    <name type="scientific">Olivibacter domesticus</name>
    <name type="common">Pseudosphingobacterium domesticum</name>
    <dbReference type="NCBI Taxonomy" id="407022"/>
    <lineage>
        <taxon>Bacteria</taxon>
        <taxon>Pseudomonadati</taxon>
        <taxon>Bacteroidota</taxon>
        <taxon>Sphingobacteriia</taxon>
        <taxon>Sphingobacteriales</taxon>
        <taxon>Sphingobacteriaceae</taxon>
        <taxon>Olivibacter</taxon>
    </lineage>
</organism>
<accession>A0A1H7KEU4</accession>
<sequence>MDYITIKDNQDFYEVVLKTSKGELVKLLVNKEEDTIQVVREHDQLMEALQINESSLEIIIR</sequence>
<evidence type="ECO:0000313" key="1">
    <source>
        <dbReference type="EMBL" id="SEK85393.1"/>
    </source>
</evidence>
<evidence type="ECO:0000313" key="2">
    <source>
        <dbReference type="Proteomes" id="UP000199421"/>
    </source>
</evidence>
<dbReference type="EMBL" id="FOAF01000001">
    <property type="protein sequence ID" value="SEK85393.1"/>
    <property type="molecule type" value="Genomic_DNA"/>
</dbReference>
<dbReference type="RefSeq" id="WP_093320564.1">
    <property type="nucleotide sequence ID" value="NZ_FOAF01000001.1"/>
</dbReference>
<dbReference type="AlphaFoldDB" id="A0A1H7KEU4"/>
<name>A0A1H7KEU4_OLID1</name>
<gene>
    <name evidence="1" type="ORF">SAMN05661044_01329</name>
</gene>
<keyword evidence="2" id="KW-1185">Reference proteome</keyword>
<protein>
    <submittedName>
        <fullName evidence="1">Uncharacterized protein</fullName>
    </submittedName>
</protein>
<proteinExistence type="predicted"/>
<dbReference type="Proteomes" id="UP000199421">
    <property type="component" value="Unassembled WGS sequence"/>
</dbReference>
<reference evidence="2" key="1">
    <citation type="submission" date="2016-10" db="EMBL/GenBank/DDBJ databases">
        <authorList>
            <person name="Varghese N."/>
            <person name="Submissions S."/>
        </authorList>
    </citation>
    <scope>NUCLEOTIDE SEQUENCE [LARGE SCALE GENOMIC DNA]</scope>
    <source>
        <strain evidence="2">DSM 18733</strain>
    </source>
</reference>